<gene>
    <name evidence="3" type="ORF">ACFQHR_08515</name>
</gene>
<dbReference type="NCBIfam" id="TIGR04183">
    <property type="entry name" value="Por_Secre_tail"/>
    <property type="match status" value="1"/>
</dbReference>
<feature type="domain" description="Secretion system C-terminal sorting" evidence="2">
    <location>
        <begin position="492"/>
        <end position="565"/>
    </location>
</feature>
<dbReference type="Gene3D" id="2.40.128.720">
    <property type="match status" value="1"/>
</dbReference>
<evidence type="ECO:0000313" key="4">
    <source>
        <dbReference type="Proteomes" id="UP001596405"/>
    </source>
</evidence>
<comment type="caution">
    <text evidence="3">The sequence shown here is derived from an EMBL/GenBank/DDBJ whole genome shotgun (WGS) entry which is preliminary data.</text>
</comment>
<dbReference type="Proteomes" id="UP001596405">
    <property type="component" value="Unassembled WGS sequence"/>
</dbReference>
<reference evidence="4" key="1">
    <citation type="journal article" date="2019" name="Int. J. Syst. Evol. Microbiol.">
        <title>The Global Catalogue of Microorganisms (GCM) 10K type strain sequencing project: providing services to taxonomists for standard genome sequencing and annotation.</title>
        <authorList>
            <consortium name="The Broad Institute Genomics Platform"/>
            <consortium name="The Broad Institute Genome Sequencing Center for Infectious Disease"/>
            <person name="Wu L."/>
            <person name="Ma J."/>
        </authorList>
    </citation>
    <scope>NUCLEOTIDE SEQUENCE [LARGE SCALE GENOMIC DNA]</scope>
    <source>
        <strain evidence="4">CGMCC 4.7393</strain>
    </source>
</reference>
<sequence>MRSFVIALLLCALTFGTKSFAQNNTQVFTKAQNFWKQFSLKRDRTQAQQFKNFDSAEEAAKRLLTSRNKPRAANARYTPEWCYTEGKISVLKDGVQKHYLERYEYLTEYDFTITYDEVTADGQFIAEVRKGMGSLSPEDILVIFISEKVGSEWKDLSYYEGFWDSDLDMFQPLVIKDFNRYSNDTRTGVDVTTYKFYYDASNPLEYEITSEDDAKVGNIDYYDGVWIKGFRNGGYLSLRSGQKGTWEDDEKLEVTQVNNRRESMHFISMGPNYWVPVTQTITTYNAQNEVQEEVKKENDGTGINNSERSLYIYENGRLVRIENYMADIEDNSVWNYLSNTVLTYNTANQLEEKVENRRFYEGGNLDPYKKETYAYYGNGHEFAGKVSVKASFLADGSGGWISDSRTSYTYTPSGNYTSFETENFVGNAWIPSRRVVYEEEGDEKLTFQSDVIFVNGVAQMANIKESAYIQCSTVLSSPDEALDLQKPTVSAWPNPFTSELTLKVELTKATDVAVKIVSQVGQTVKTYPTRKLTQGVHELSLNLETMTAGVYLCHLQTQEGVQVVRIVKN</sequence>
<name>A0ABW2DLK1_9BACT</name>
<keyword evidence="4" id="KW-1185">Reference proteome</keyword>
<accession>A0ABW2DLK1</accession>
<dbReference type="InterPro" id="IPR026444">
    <property type="entry name" value="Secre_tail"/>
</dbReference>
<dbReference type="EMBL" id="JBHSYQ010000003">
    <property type="protein sequence ID" value="MFC6997666.1"/>
    <property type="molecule type" value="Genomic_DNA"/>
</dbReference>
<evidence type="ECO:0000256" key="1">
    <source>
        <dbReference type="SAM" id="SignalP"/>
    </source>
</evidence>
<feature type="signal peptide" evidence="1">
    <location>
        <begin position="1"/>
        <end position="21"/>
    </location>
</feature>
<evidence type="ECO:0000313" key="3">
    <source>
        <dbReference type="EMBL" id="MFC6997666.1"/>
    </source>
</evidence>
<protein>
    <submittedName>
        <fullName evidence="3">T9SS type A sorting domain-containing protein</fullName>
    </submittedName>
</protein>
<dbReference type="RefSeq" id="WP_082882941.1">
    <property type="nucleotide sequence ID" value="NZ_JBHSYQ010000003.1"/>
</dbReference>
<organism evidence="3 4">
    <name type="scientific">Rufibacter roseus</name>
    <dbReference type="NCBI Taxonomy" id="1567108"/>
    <lineage>
        <taxon>Bacteria</taxon>
        <taxon>Pseudomonadati</taxon>
        <taxon>Bacteroidota</taxon>
        <taxon>Cytophagia</taxon>
        <taxon>Cytophagales</taxon>
        <taxon>Hymenobacteraceae</taxon>
        <taxon>Rufibacter</taxon>
    </lineage>
</organism>
<feature type="chain" id="PRO_5045181911" evidence="1">
    <location>
        <begin position="22"/>
        <end position="569"/>
    </location>
</feature>
<proteinExistence type="predicted"/>
<keyword evidence="1" id="KW-0732">Signal</keyword>
<evidence type="ECO:0000259" key="2">
    <source>
        <dbReference type="Pfam" id="PF18962"/>
    </source>
</evidence>
<dbReference type="Pfam" id="PF18962">
    <property type="entry name" value="Por_Secre_tail"/>
    <property type="match status" value="1"/>
</dbReference>